<comment type="caution">
    <text evidence="1">The sequence shown here is derived from an EMBL/GenBank/DDBJ whole genome shotgun (WGS) entry which is preliminary data.</text>
</comment>
<protein>
    <submittedName>
        <fullName evidence="1">Uncharacterized protein</fullName>
    </submittedName>
</protein>
<evidence type="ECO:0000313" key="1">
    <source>
        <dbReference type="EMBL" id="MCZ2474423.1"/>
    </source>
</evidence>
<dbReference type="EMBL" id="JAANOH010000001">
    <property type="protein sequence ID" value="MCZ2474423.1"/>
    <property type="molecule type" value="Genomic_DNA"/>
</dbReference>
<reference evidence="1 2" key="1">
    <citation type="submission" date="2020-03" db="EMBL/GenBank/DDBJ databases">
        <authorList>
            <person name="Pitt A."/>
            <person name="Hahn M.W."/>
        </authorList>
    </citation>
    <scope>NUCLEOTIDE SEQUENCE [LARGE SCALE GENOMIC DNA]</scope>
    <source>
        <strain evidence="1 2">5A-MARBSE</strain>
    </source>
</reference>
<name>A0ABT4JDS3_9BACT</name>
<keyword evidence="2" id="KW-1185">Reference proteome</keyword>
<dbReference type="RefSeq" id="WP_269009472.1">
    <property type="nucleotide sequence ID" value="NZ_JAANOH010000001.1"/>
</dbReference>
<sequence length="76" mass="8255">MSNDRIGISNTKLKNNFGFECFSQLRESQPTLRVICWLRVPQPASGASANVESVLLASSASAKSESLSQIIHNATF</sequence>
<proteinExistence type="predicted"/>
<dbReference type="Proteomes" id="UP001321186">
    <property type="component" value="Unassembled WGS sequence"/>
</dbReference>
<accession>A0ABT4JDS3</accession>
<evidence type="ECO:0000313" key="2">
    <source>
        <dbReference type="Proteomes" id="UP001321186"/>
    </source>
</evidence>
<organism evidence="1 2">
    <name type="scientific">Aquirufa ecclesiirivi</name>
    <dbReference type="NCBI Taxonomy" id="2715124"/>
    <lineage>
        <taxon>Bacteria</taxon>
        <taxon>Pseudomonadati</taxon>
        <taxon>Bacteroidota</taxon>
        <taxon>Cytophagia</taxon>
        <taxon>Cytophagales</taxon>
        <taxon>Flectobacillaceae</taxon>
        <taxon>Aquirufa</taxon>
    </lineage>
</organism>
<gene>
    <name evidence="1" type="ORF">G9H61_03140</name>
</gene>